<evidence type="ECO:0000256" key="3">
    <source>
        <dbReference type="ARBA" id="ARBA00023295"/>
    </source>
</evidence>
<sequence length="528" mass="57807">MISRIMYRIILSKLLTSILVLSVSSGILAQEYAITDFGAKNDGKTLSSTAIQSAIDTAHKNGGGRVIVSEGVFLTGSIILKSGVELHLKKEAILLGSTNPYDYKGLNRWKSLVLADGQNKIAITGEGIIDGQGQKLALQLDSLFYVGKLDSIHYNLHRNRPSEVLRPQLIEIVNCSQIEVSGVTLKNAASWVQTYDKCTDLVIDNIRVDSDVYWNNDGIDISDCTNVRITNSYVNAADDGICLKSHTKGFLNQNIYIANCTIRSSASAIKFGTASVGGFKNIIIENITIFDTFRSALAFEAVDGGTIENVVVTNVSATTTGNALFIKLGHRNVDGKIGAIRNVKIKNLNVHIPFSKPDLKYTIRGPEPRFFHNVFPASISGLPGYDVEDITLENVSISYPGRGDKGYAYMPTWRLNTVPEKASSYPEFSMFGELPSWGFYVRHVSGLEMKNVRLSVREQDFRPAYVFDDVKGLKIEGGSITSLSENGQLVIKDVKSFNVSQLSVDGQALKKVTSYGANSEISGVEQFK</sequence>
<evidence type="ECO:0000256" key="1">
    <source>
        <dbReference type="ARBA" id="ARBA00008834"/>
    </source>
</evidence>
<comment type="similarity">
    <text evidence="1 4">Belongs to the glycosyl hydrolase 28 family.</text>
</comment>
<dbReference type="Pfam" id="PF00295">
    <property type="entry name" value="Glyco_hydro_28"/>
    <property type="match status" value="1"/>
</dbReference>
<feature type="signal peptide" evidence="5">
    <location>
        <begin position="1"/>
        <end position="29"/>
    </location>
</feature>
<evidence type="ECO:0000256" key="2">
    <source>
        <dbReference type="ARBA" id="ARBA00022801"/>
    </source>
</evidence>
<dbReference type="Proteomes" id="UP001597532">
    <property type="component" value="Unassembled WGS sequence"/>
</dbReference>
<dbReference type="EC" id="3.2.1.-" evidence="6"/>
<dbReference type="InterPro" id="IPR051801">
    <property type="entry name" value="GH28_Enzymes"/>
</dbReference>
<dbReference type="SUPFAM" id="SSF51126">
    <property type="entry name" value="Pectin lyase-like"/>
    <property type="match status" value="1"/>
</dbReference>
<gene>
    <name evidence="6" type="ORF">ACFS1K_13460</name>
</gene>
<dbReference type="PANTHER" id="PTHR31339">
    <property type="entry name" value="PECTIN LYASE-RELATED"/>
    <property type="match status" value="1"/>
</dbReference>
<proteinExistence type="inferred from homology"/>
<dbReference type="RefSeq" id="WP_251806525.1">
    <property type="nucleotide sequence ID" value="NZ_CP166679.1"/>
</dbReference>
<protein>
    <submittedName>
        <fullName evidence="6">Glycoside hydrolase family 28 protein</fullName>
        <ecNumber evidence="6">3.2.1.-</ecNumber>
    </submittedName>
</protein>
<dbReference type="SMART" id="SM00710">
    <property type="entry name" value="PbH1"/>
    <property type="match status" value="6"/>
</dbReference>
<dbReference type="InterPro" id="IPR012334">
    <property type="entry name" value="Pectin_lyas_fold"/>
</dbReference>
<evidence type="ECO:0000313" key="7">
    <source>
        <dbReference type="Proteomes" id="UP001597532"/>
    </source>
</evidence>
<evidence type="ECO:0000256" key="5">
    <source>
        <dbReference type="SAM" id="SignalP"/>
    </source>
</evidence>
<evidence type="ECO:0000256" key="4">
    <source>
        <dbReference type="RuleBase" id="RU361169"/>
    </source>
</evidence>
<accession>A0ABW5VID3</accession>
<comment type="caution">
    <text evidence="6">The sequence shown here is derived from an EMBL/GenBank/DDBJ whole genome shotgun (WGS) entry which is preliminary data.</text>
</comment>
<feature type="chain" id="PRO_5047306079" evidence="5">
    <location>
        <begin position="30"/>
        <end position="528"/>
    </location>
</feature>
<reference evidence="7" key="1">
    <citation type="journal article" date="2019" name="Int. J. Syst. Evol. Microbiol.">
        <title>The Global Catalogue of Microorganisms (GCM) 10K type strain sequencing project: providing services to taxonomists for standard genome sequencing and annotation.</title>
        <authorList>
            <consortium name="The Broad Institute Genomics Platform"/>
            <consortium name="The Broad Institute Genome Sequencing Center for Infectious Disease"/>
            <person name="Wu L."/>
            <person name="Ma J."/>
        </authorList>
    </citation>
    <scope>NUCLEOTIDE SEQUENCE [LARGE SCALE GENOMIC DNA]</scope>
    <source>
        <strain evidence="7">KCTC 52924</strain>
    </source>
</reference>
<keyword evidence="5" id="KW-0732">Signal</keyword>
<evidence type="ECO:0000313" key="6">
    <source>
        <dbReference type="EMBL" id="MFD2790776.1"/>
    </source>
</evidence>
<dbReference type="GO" id="GO:0016798">
    <property type="term" value="F:hydrolase activity, acting on glycosyl bonds"/>
    <property type="evidence" value="ECO:0007669"/>
    <property type="project" value="UniProtKB-KW"/>
</dbReference>
<dbReference type="InterPro" id="IPR011050">
    <property type="entry name" value="Pectin_lyase_fold/virulence"/>
</dbReference>
<keyword evidence="2 4" id="KW-0378">Hydrolase</keyword>
<dbReference type="Gene3D" id="2.160.20.10">
    <property type="entry name" value="Single-stranded right-handed beta-helix, Pectin lyase-like"/>
    <property type="match status" value="1"/>
</dbReference>
<dbReference type="InterPro" id="IPR006626">
    <property type="entry name" value="PbH1"/>
</dbReference>
<dbReference type="PANTHER" id="PTHR31339:SF9">
    <property type="entry name" value="PLASMIN AND FIBRONECTIN-BINDING PROTEIN A"/>
    <property type="match status" value="1"/>
</dbReference>
<dbReference type="InterPro" id="IPR000743">
    <property type="entry name" value="Glyco_hydro_28"/>
</dbReference>
<dbReference type="EMBL" id="JBHUOK010000030">
    <property type="protein sequence ID" value="MFD2790776.1"/>
    <property type="molecule type" value="Genomic_DNA"/>
</dbReference>
<keyword evidence="7" id="KW-1185">Reference proteome</keyword>
<organism evidence="6 7">
    <name type="scientific">Arenibacter antarcticus</name>
    <dbReference type="NCBI Taxonomy" id="2040469"/>
    <lineage>
        <taxon>Bacteria</taxon>
        <taxon>Pseudomonadati</taxon>
        <taxon>Bacteroidota</taxon>
        <taxon>Flavobacteriia</taxon>
        <taxon>Flavobacteriales</taxon>
        <taxon>Flavobacteriaceae</taxon>
        <taxon>Arenibacter</taxon>
    </lineage>
</organism>
<keyword evidence="3 4" id="KW-0326">Glycosidase</keyword>
<name>A0ABW5VID3_9FLAO</name>